<dbReference type="HOGENOM" id="CLU_049215_2_0_5"/>
<dbReference type="InterPro" id="IPR002639">
    <property type="entry name" value="UreF"/>
</dbReference>
<gene>
    <name evidence="3" type="primary">ureF</name>
    <name evidence="4" type="ORF">OB2597_07035</name>
</gene>
<reference evidence="4 5" key="1">
    <citation type="journal article" date="2010" name="J. Bacteriol.">
        <title>Genome sequences of Oceanicola granulosus HTCC2516(T) and Oceanicola batsensis HTCC2597(TDelta).</title>
        <authorList>
            <person name="Thrash J.C."/>
            <person name="Cho J.C."/>
            <person name="Vergin K.L."/>
            <person name="Giovannoni S.J."/>
        </authorList>
    </citation>
    <scope>NUCLEOTIDE SEQUENCE [LARGE SCALE GENOMIC DNA]</scope>
    <source>
        <strain evidence="5">ATCC BAA-863 / DSM 15984 / KCTC 12145 / HTCC2597</strain>
    </source>
</reference>
<comment type="caution">
    <text evidence="4">The sequence shown here is derived from an EMBL/GenBank/DDBJ whole genome shotgun (WGS) entry which is preliminary data.</text>
</comment>
<keyword evidence="5" id="KW-1185">Reference proteome</keyword>
<dbReference type="OrthoDB" id="9798772at2"/>
<dbReference type="AlphaFoldDB" id="A3TTP2"/>
<name>A3TTP2_PSEBH</name>
<evidence type="ECO:0000313" key="4">
    <source>
        <dbReference type="EMBL" id="EAQ05019.1"/>
    </source>
</evidence>
<accession>A3TTP2</accession>
<dbReference type="EMBL" id="AAMO01000001">
    <property type="protein sequence ID" value="EAQ05019.1"/>
    <property type="molecule type" value="Genomic_DNA"/>
</dbReference>
<evidence type="ECO:0000256" key="3">
    <source>
        <dbReference type="HAMAP-Rule" id="MF_01385"/>
    </source>
</evidence>
<evidence type="ECO:0000256" key="2">
    <source>
        <dbReference type="ARBA" id="ARBA00023186"/>
    </source>
</evidence>
<comment type="function">
    <text evidence="3">Required for maturation of urease via the functional incorporation of the urease nickel metallocenter.</text>
</comment>
<dbReference type="STRING" id="252305.OB2597_07035"/>
<dbReference type="PIRSF" id="PIRSF009467">
    <property type="entry name" value="Ureas_acces_UreF"/>
    <property type="match status" value="1"/>
</dbReference>
<dbReference type="RefSeq" id="WP_009805636.1">
    <property type="nucleotide sequence ID" value="NZ_CH724131.1"/>
</dbReference>
<organism evidence="4 5">
    <name type="scientific">Pseudooceanicola batsensis (strain ATCC BAA-863 / DSM 15984 / KCTC 12145 / HTCC2597)</name>
    <name type="common">Oceanicola batsensis</name>
    <dbReference type="NCBI Taxonomy" id="252305"/>
    <lineage>
        <taxon>Bacteria</taxon>
        <taxon>Pseudomonadati</taxon>
        <taxon>Pseudomonadota</taxon>
        <taxon>Alphaproteobacteria</taxon>
        <taxon>Rhodobacterales</taxon>
        <taxon>Paracoccaceae</taxon>
        <taxon>Pseudooceanicola</taxon>
    </lineage>
</organism>
<keyword evidence="3" id="KW-0963">Cytoplasm</keyword>
<dbReference type="PANTHER" id="PTHR33620">
    <property type="entry name" value="UREASE ACCESSORY PROTEIN F"/>
    <property type="match status" value="1"/>
</dbReference>
<keyword evidence="2 3" id="KW-0143">Chaperone</keyword>
<evidence type="ECO:0000256" key="1">
    <source>
        <dbReference type="ARBA" id="ARBA00022988"/>
    </source>
</evidence>
<dbReference type="InterPro" id="IPR038277">
    <property type="entry name" value="UreF_sf"/>
</dbReference>
<dbReference type="GO" id="GO:0005737">
    <property type="term" value="C:cytoplasm"/>
    <property type="evidence" value="ECO:0007669"/>
    <property type="project" value="UniProtKB-SubCell"/>
</dbReference>
<dbReference type="Proteomes" id="UP000004318">
    <property type="component" value="Unassembled WGS sequence"/>
</dbReference>
<dbReference type="GO" id="GO:0016151">
    <property type="term" value="F:nickel cation binding"/>
    <property type="evidence" value="ECO:0007669"/>
    <property type="project" value="UniProtKB-UniRule"/>
</dbReference>
<dbReference type="Pfam" id="PF01730">
    <property type="entry name" value="UreF"/>
    <property type="match status" value="1"/>
</dbReference>
<dbReference type="eggNOG" id="COG0830">
    <property type="taxonomic scope" value="Bacteria"/>
</dbReference>
<dbReference type="PANTHER" id="PTHR33620:SF1">
    <property type="entry name" value="UREASE ACCESSORY PROTEIN F"/>
    <property type="match status" value="1"/>
</dbReference>
<comment type="subcellular location">
    <subcellularLocation>
        <location evidence="3">Cytoplasm</location>
    </subcellularLocation>
</comment>
<protein>
    <recommendedName>
        <fullName evidence="3">Urease accessory protein UreF</fullName>
    </recommendedName>
</protein>
<dbReference type="HAMAP" id="MF_01385">
    <property type="entry name" value="UreF"/>
    <property type="match status" value="1"/>
</dbReference>
<proteinExistence type="inferred from homology"/>
<evidence type="ECO:0000313" key="5">
    <source>
        <dbReference type="Proteomes" id="UP000004318"/>
    </source>
</evidence>
<keyword evidence="1 3" id="KW-0996">Nickel insertion</keyword>
<sequence>MTPPDPVLLLHQWLSPAFPVGAFAWSHGIEAAMAQGDIRDRESAQDWIATALEHGSGRSDAVLVAAAWRSTGPADLAALAELACALSPGAERLAETRGMGAAFARAVRELHHFDLPDAPYPVAFGRAARLAGAPLPLVLSLFLQAFVANLVSAAVRLVPLGQTDGQRITLGLAPLIRGMAERAEPGDTDRIGSAALRVDLASMAHETLPTRLFQS</sequence>
<comment type="subunit">
    <text evidence="3">UreD, UreF and UreG form a complex that acts as a GTP-hydrolysis-dependent molecular chaperone, activating the urease apoprotein by helping to assemble the nickel containing metallocenter of UreC. The UreE protein probably delivers the nickel.</text>
</comment>
<dbReference type="Gene3D" id="1.10.4190.10">
    <property type="entry name" value="Urease accessory protein UreF"/>
    <property type="match status" value="1"/>
</dbReference>
<comment type="similarity">
    <text evidence="3">Belongs to the UreF family.</text>
</comment>